<sequence length="299" mass="32167">MTSKFRRVALIGKYQSPSSTSASPDSVRQALQDIASFVTRQGCEVIVDADSAANAGIEGYRAMDVDGLGAHCDLGLVVGGDGTMLGISRHLARYGTPLIGINQGRLGFVTDIPLEDYQTTLTPMLQGEYEEDLRPMIRARVMRGEQLVFEALAMNDVVVNRGGTSGMVELRVEVGGHFVANQRADGLIIATPTGSTAYALSVGGPMVHPSIPGWVMAPIAPHTFSNRPIVLSDATEVAIEVVGGRDVSANFDMQSLASLLHGDRILVTKAEHSVRFLHPKGWNYFATLRKKLFWNEGGN</sequence>
<protein>
    <recommendedName>
        <fullName evidence="6">NAD kinase</fullName>
        <ecNumber evidence="6">2.7.1.23</ecNumber>
    </recommendedName>
    <alternativeName>
        <fullName evidence="6">ATP-dependent NAD kinase</fullName>
    </alternativeName>
</protein>
<feature type="binding site" evidence="6">
    <location>
        <begin position="196"/>
        <end position="201"/>
    </location>
    <ligand>
        <name>NAD(+)</name>
        <dbReference type="ChEBI" id="CHEBI:57540"/>
    </ligand>
</feature>
<dbReference type="SUPFAM" id="SSF111331">
    <property type="entry name" value="NAD kinase/diacylglycerol kinase-like"/>
    <property type="match status" value="1"/>
</dbReference>
<evidence type="ECO:0000313" key="8">
    <source>
        <dbReference type="Proteomes" id="UP000509579"/>
    </source>
</evidence>
<reference evidence="7 8" key="1">
    <citation type="submission" date="2020-06" db="EMBL/GenBank/DDBJ databases">
        <title>Acidovorax antarctica sp. nov., isolated from Corinth ice sheet soil, Antarctic Fields Peninsula.</title>
        <authorList>
            <person name="Xu Q."/>
            <person name="Peng F."/>
        </authorList>
    </citation>
    <scope>NUCLEOTIDE SEQUENCE [LARGE SCALE GENOMIC DNA]</scope>
    <source>
        <strain evidence="7 8">16-35-5</strain>
    </source>
</reference>
<dbReference type="InterPro" id="IPR002504">
    <property type="entry name" value="NADK"/>
</dbReference>
<dbReference type="InterPro" id="IPR017438">
    <property type="entry name" value="ATP-NAD_kinase_N"/>
</dbReference>
<comment type="function">
    <text evidence="6">Involved in the regulation of the intracellular balance of NAD and NADP, and is a key enzyme in the biosynthesis of NADP. Catalyzes specifically the phosphorylation on 2'-hydroxyl of the adenosine moiety of NAD to yield NADP.</text>
</comment>
<dbReference type="GO" id="GO:0046872">
    <property type="term" value="F:metal ion binding"/>
    <property type="evidence" value="ECO:0007669"/>
    <property type="project" value="UniProtKB-UniRule"/>
</dbReference>
<name>A0A6N1X8L4_9BURK</name>
<gene>
    <name evidence="6" type="primary">nadK</name>
    <name evidence="7" type="ORF">HUK68_15395</name>
</gene>
<keyword evidence="2 6" id="KW-0418">Kinase</keyword>
<dbReference type="PANTHER" id="PTHR20275">
    <property type="entry name" value="NAD KINASE"/>
    <property type="match status" value="1"/>
</dbReference>
<dbReference type="Gene3D" id="2.60.200.30">
    <property type="entry name" value="Probable inorganic polyphosphate/atp-NAD kinase, domain 2"/>
    <property type="match status" value="1"/>
</dbReference>
<dbReference type="KEGG" id="aant:HUK68_15395"/>
<comment type="caution">
    <text evidence="6">Lacks conserved residue(s) required for the propagation of feature annotation.</text>
</comment>
<dbReference type="RefSeq" id="WP_175504975.1">
    <property type="nucleotide sequence ID" value="NZ_CAURQT010000019.1"/>
</dbReference>
<evidence type="ECO:0000256" key="4">
    <source>
        <dbReference type="ARBA" id="ARBA00023027"/>
    </source>
</evidence>
<evidence type="ECO:0000256" key="1">
    <source>
        <dbReference type="ARBA" id="ARBA00022679"/>
    </source>
</evidence>
<dbReference type="InterPro" id="IPR017437">
    <property type="entry name" value="ATP-NAD_kinase_PpnK-typ_C"/>
</dbReference>
<dbReference type="Pfam" id="PF01513">
    <property type="entry name" value="NAD_kinase"/>
    <property type="match status" value="1"/>
</dbReference>
<dbReference type="GO" id="GO:0019674">
    <property type="term" value="P:NAD+ metabolic process"/>
    <property type="evidence" value="ECO:0007669"/>
    <property type="project" value="InterPro"/>
</dbReference>
<comment type="subcellular location">
    <subcellularLocation>
        <location evidence="6">Cytoplasm</location>
    </subcellularLocation>
</comment>
<evidence type="ECO:0000256" key="5">
    <source>
        <dbReference type="ARBA" id="ARBA00047925"/>
    </source>
</evidence>
<feature type="binding site" evidence="6">
    <location>
        <begin position="81"/>
        <end position="82"/>
    </location>
    <ligand>
        <name>NAD(+)</name>
        <dbReference type="ChEBI" id="CHEBI:57540"/>
    </ligand>
</feature>
<dbReference type="PANTHER" id="PTHR20275:SF0">
    <property type="entry name" value="NAD KINASE"/>
    <property type="match status" value="1"/>
</dbReference>
<feature type="binding site" evidence="6">
    <location>
        <position position="185"/>
    </location>
    <ligand>
        <name>NAD(+)</name>
        <dbReference type="ChEBI" id="CHEBI:57540"/>
    </ligand>
</feature>
<comment type="catalytic activity">
    <reaction evidence="5 6">
        <text>NAD(+) + ATP = ADP + NADP(+) + H(+)</text>
        <dbReference type="Rhea" id="RHEA:18629"/>
        <dbReference type="ChEBI" id="CHEBI:15378"/>
        <dbReference type="ChEBI" id="CHEBI:30616"/>
        <dbReference type="ChEBI" id="CHEBI:57540"/>
        <dbReference type="ChEBI" id="CHEBI:58349"/>
        <dbReference type="ChEBI" id="CHEBI:456216"/>
        <dbReference type="EC" id="2.7.1.23"/>
    </reaction>
</comment>
<feature type="binding site" evidence="6">
    <location>
        <position position="254"/>
    </location>
    <ligand>
        <name>NAD(+)</name>
        <dbReference type="ChEBI" id="CHEBI:57540"/>
    </ligand>
</feature>
<evidence type="ECO:0000313" key="7">
    <source>
        <dbReference type="EMBL" id="QKV54175.1"/>
    </source>
</evidence>
<comment type="cofactor">
    <cofactor evidence="6">
        <name>a divalent metal cation</name>
        <dbReference type="ChEBI" id="CHEBI:60240"/>
    </cofactor>
</comment>
<keyword evidence="4 6" id="KW-0520">NAD</keyword>
<accession>A0A6N1X8L4</accession>
<dbReference type="EC" id="2.7.1.23" evidence="6"/>
<dbReference type="Pfam" id="PF20143">
    <property type="entry name" value="NAD_kinase_C"/>
    <property type="match status" value="1"/>
</dbReference>
<organism evidence="7 8">
    <name type="scientific">Comamonas antarctica</name>
    <dbReference type="NCBI Taxonomy" id="2743470"/>
    <lineage>
        <taxon>Bacteria</taxon>
        <taxon>Pseudomonadati</taxon>
        <taxon>Pseudomonadota</taxon>
        <taxon>Betaproteobacteria</taxon>
        <taxon>Burkholderiales</taxon>
        <taxon>Comamonadaceae</taxon>
        <taxon>Comamonas</taxon>
    </lineage>
</organism>
<dbReference type="GO" id="GO:0005737">
    <property type="term" value="C:cytoplasm"/>
    <property type="evidence" value="ECO:0007669"/>
    <property type="project" value="UniProtKB-SubCell"/>
</dbReference>
<dbReference type="AlphaFoldDB" id="A0A6N1X8L4"/>
<keyword evidence="3 6" id="KW-0521">NADP</keyword>
<evidence type="ECO:0000256" key="2">
    <source>
        <dbReference type="ARBA" id="ARBA00022777"/>
    </source>
</evidence>
<keyword evidence="1 6" id="KW-0808">Transferase</keyword>
<feature type="active site" description="Proton acceptor" evidence="6">
    <location>
        <position position="81"/>
    </location>
</feature>
<dbReference type="GO" id="GO:0003951">
    <property type="term" value="F:NAD+ kinase activity"/>
    <property type="evidence" value="ECO:0007669"/>
    <property type="project" value="UniProtKB-UniRule"/>
</dbReference>
<dbReference type="InterPro" id="IPR016064">
    <property type="entry name" value="NAD/diacylglycerol_kinase_sf"/>
</dbReference>
<dbReference type="GO" id="GO:0005524">
    <property type="term" value="F:ATP binding"/>
    <property type="evidence" value="ECO:0007669"/>
    <property type="project" value="UniProtKB-KW"/>
</dbReference>
<dbReference type="Proteomes" id="UP000509579">
    <property type="component" value="Chromosome"/>
</dbReference>
<proteinExistence type="inferred from homology"/>
<keyword evidence="6" id="KW-0963">Cytoplasm</keyword>
<dbReference type="NCBIfam" id="NF002561">
    <property type="entry name" value="PRK02155.1"/>
    <property type="match status" value="1"/>
</dbReference>
<keyword evidence="6" id="KW-0547">Nucleotide-binding</keyword>
<dbReference type="HAMAP" id="MF_00361">
    <property type="entry name" value="NAD_kinase"/>
    <property type="match status" value="1"/>
</dbReference>
<dbReference type="EMBL" id="CP054840">
    <property type="protein sequence ID" value="QKV54175.1"/>
    <property type="molecule type" value="Genomic_DNA"/>
</dbReference>
<comment type="similarity">
    <text evidence="6">Belongs to the NAD kinase family.</text>
</comment>
<keyword evidence="6" id="KW-0067">ATP-binding</keyword>
<feature type="binding site" evidence="6">
    <location>
        <position position="220"/>
    </location>
    <ligand>
        <name>NAD(+)</name>
        <dbReference type="ChEBI" id="CHEBI:57540"/>
    </ligand>
</feature>
<feature type="binding site" evidence="6">
    <location>
        <position position="183"/>
    </location>
    <ligand>
        <name>NAD(+)</name>
        <dbReference type="ChEBI" id="CHEBI:57540"/>
    </ligand>
</feature>
<dbReference type="GO" id="GO:0006741">
    <property type="term" value="P:NADP+ biosynthetic process"/>
    <property type="evidence" value="ECO:0007669"/>
    <property type="project" value="UniProtKB-UniRule"/>
</dbReference>
<dbReference type="GO" id="GO:0051287">
    <property type="term" value="F:NAD binding"/>
    <property type="evidence" value="ECO:0007669"/>
    <property type="project" value="UniProtKB-ARBA"/>
</dbReference>
<feature type="binding site" evidence="6">
    <location>
        <begin position="155"/>
        <end position="156"/>
    </location>
    <ligand>
        <name>NAD(+)</name>
        <dbReference type="ChEBI" id="CHEBI:57540"/>
    </ligand>
</feature>
<dbReference type="Gene3D" id="3.40.50.10330">
    <property type="entry name" value="Probable inorganic polyphosphate/atp-NAD kinase, domain 1"/>
    <property type="match status" value="1"/>
</dbReference>
<keyword evidence="8" id="KW-1185">Reference proteome</keyword>
<evidence type="ECO:0000256" key="3">
    <source>
        <dbReference type="ARBA" id="ARBA00022857"/>
    </source>
</evidence>
<evidence type="ECO:0000256" key="6">
    <source>
        <dbReference type="HAMAP-Rule" id="MF_00361"/>
    </source>
</evidence>